<gene>
    <name evidence="4" type="ORF">AWY79_03595</name>
    <name evidence="5" type="ORF">EDC59_107174</name>
</gene>
<keyword evidence="1 5" id="KW-0645">Protease</keyword>
<dbReference type="Pfam" id="PF01136">
    <property type="entry name" value="Peptidase_U32"/>
    <property type="match status" value="1"/>
</dbReference>
<dbReference type="AlphaFoldDB" id="A0A126QLH7"/>
<dbReference type="RefSeq" id="WP_066800383.1">
    <property type="nucleotide sequence ID" value="NZ_CP014206.1"/>
</dbReference>
<evidence type="ECO:0000256" key="1">
    <source>
        <dbReference type="ARBA" id="ARBA00022670"/>
    </source>
</evidence>
<evidence type="ECO:0000313" key="4">
    <source>
        <dbReference type="EMBL" id="AMK10265.1"/>
    </source>
</evidence>
<dbReference type="PANTHER" id="PTHR30217">
    <property type="entry name" value="PEPTIDASE U32 FAMILY"/>
    <property type="match status" value="1"/>
</dbReference>
<reference evidence="5 7" key="2">
    <citation type="submission" date="2019-03" db="EMBL/GenBank/DDBJ databases">
        <title>Genomic Encyclopedia of Type Strains, Phase IV (KMG-IV): sequencing the most valuable type-strain genomes for metagenomic binning, comparative biology and taxonomic classification.</title>
        <authorList>
            <person name="Goeker M."/>
        </authorList>
    </citation>
    <scope>NUCLEOTIDE SEQUENCE [LARGE SCALE GENOMIC DNA]</scope>
    <source>
        <strain evidence="5 7">DSM 101483</strain>
    </source>
</reference>
<dbReference type="Proteomes" id="UP000055611">
    <property type="component" value="Chromosome"/>
</dbReference>
<dbReference type="Proteomes" id="UP000295506">
    <property type="component" value="Unassembled WGS sequence"/>
</dbReference>
<evidence type="ECO:0000313" key="7">
    <source>
        <dbReference type="Proteomes" id="UP000295506"/>
    </source>
</evidence>
<sequence>MPENQPFRPELLAPAGDMEKLTTAILYGADAVYLGGEGLNLRAGAGGFDRQGLTEAFAKTAKAGVKAYYTLNVYPRQSHMKELHAQIDMLCELKPDAVIAADPGVIRLLRRELPEIPVHISTQANTSNVEAVRFWRENGARRVNVARELRSAELGEMLDACRKQMPNMELEVFVHGAMCMAVSGRCYMSALLNDRPGNLGQCSHPCRYEYRPTAITFEERTRPGENLWEIREQGGPVQDRPADEEFTFDAPEEFTFSTPEEAGQQPVADPALSAALDTDGWTKFFAAEDLCLLHYLEWFMRLKVASIKIEGRTKSSAYLAQVVDAYKSALLAASTGRFHPEIFLAELVNAASRPLTTGFFDPLNRGIIAQPPDPEEKRPVLARLVTPIAAGRWLVQTKARWDTSEPVEVLMPGLIRPRLAAEDYGLEDERGTGVDISHPGQRGVLICDHPELKPGMFLRKPWNLDDLD</sequence>
<organism evidence="5 7">
    <name type="scientific">Pseudodesulfovibrio indicus</name>
    <dbReference type="NCBI Taxonomy" id="1716143"/>
    <lineage>
        <taxon>Bacteria</taxon>
        <taxon>Pseudomonadati</taxon>
        <taxon>Thermodesulfobacteriota</taxon>
        <taxon>Desulfovibrionia</taxon>
        <taxon>Desulfovibrionales</taxon>
        <taxon>Desulfovibrionaceae</taxon>
    </lineage>
</organism>
<evidence type="ECO:0000313" key="5">
    <source>
        <dbReference type="EMBL" id="TDT87977.1"/>
    </source>
</evidence>
<protein>
    <submittedName>
        <fullName evidence="4">Peptidase U32</fullName>
    </submittedName>
    <submittedName>
        <fullName evidence="5">Protease</fullName>
    </submittedName>
</protein>
<dbReference type="GO" id="GO:0008233">
    <property type="term" value="F:peptidase activity"/>
    <property type="evidence" value="ECO:0007669"/>
    <property type="project" value="UniProtKB-KW"/>
</dbReference>
<evidence type="ECO:0000256" key="3">
    <source>
        <dbReference type="ARBA" id="ARBA00038374"/>
    </source>
</evidence>
<evidence type="ECO:0000313" key="6">
    <source>
        <dbReference type="Proteomes" id="UP000055611"/>
    </source>
</evidence>
<dbReference type="PROSITE" id="PS01276">
    <property type="entry name" value="PEPTIDASE_U32"/>
    <property type="match status" value="1"/>
</dbReference>
<dbReference type="InterPro" id="IPR001539">
    <property type="entry name" value="Peptidase_U32"/>
</dbReference>
<dbReference type="OrthoDB" id="9807498at2"/>
<dbReference type="EMBL" id="SOBK01000007">
    <property type="protein sequence ID" value="TDT87977.1"/>
    <property type="molecule type" value="Genomic_DNA"/>
</dbReference>
<dbReference type="PANTHER" id="PTHR30217:SF6">
    <property type="entry name" value="TRNA HYDROXYLATION PROTEIN P"/>
    <property type="match status" value="1"/>
</dbReference>
<name>A0A126QLH7_9BACT</name>
<keyword evidence="6" id="KW-1185">Reference proteome</keyword>
<dbReference type="InterPro" id="IPR051454">
    <property type="entry name" value="RNA/ubiquinone_mod_enzymes"/>
</dbReference>
<dbReference type="EMBL" id="CP014206">
    <property type="protein sequence ID" value="AMK10265.1"/>
    <property type="molecule type" value="Genomic_DNA"/>
</dbReference>
<comment type="similarity">
    <text evidence="3">Belongs to the peptidase U32 family.</text>
</comment>
<evidence type="ECO:0000256" key="2">
    <source>
        <dbReference type="ARBA" id="ARBA00022801"/>
    </source>
</evidence>
<keyword evidence="2" id="KW-0378">Hydrolase</keyword>
<dbReference type="GO" id="GO:0006508">
    <property type="term" value="P:proteolysis"/>
    <property type="evidence" value="ECO:0007669"/>
    <property type="project" value="UniProtKB-KW"/>
</dbReference>
<proteinExistence type="inferred from homology"/>
<dbReference type="KEGG" id="dej:AWY79_03595"/>
<reference evidence="4 6" key="1">
    <citation type="journal article" date="2016" name="Front. Microbiol.">
        <title>Genome Sequence of the Piezophilic, Mesophilic Sulfate-Reducing Bacterium Desulfovibrio indicus J2T.</title>
        <authorList>
            <person name="Cao J."/>
            <person name="Maignien L."/>
            <person name="Shao Z."/>
            <person name="Alain K."/>
            <person name="Jebbar M."/>
        </authorList>
    </citation>
    <scope>NUCLEOTIDE SEQUENCE [LARGE SCALE GENOMIC DNA]</scope>
    <source>
        <strain evidence="4 6">J2</strain>
    </source>
</reference>
<accession>A0A126QLH7</accession>